<evidence type="ECO:0000256" key="1">
    <source>
        <dbReference type="ARBA" id="ARBA00004651"/>
    </source>
</evidence>
<dbReference type="Proteomes" id="UP000536746">
    <property type="component" value="Unassembled WGS sequence"/>
</dbReference>
<dbReference type="RefSeq" id="WP_079217688.1">
    <property type="nucleotide sequence ID" value="NZ_CP018845.1"/>
</dbReference>
<dbReference type="GO" id="GO:0055085">
    <property type="term" value="P:transmembrane transport"/>
    <property type="evidence" value="ECO:0007669"/>
    <property type="project" value="InterPro"/>
</dbReference>
<dbReference type="InterPro" id="IPR000515">
    <property type="entry name" value="MetI-like"/>
</dbReference>
<comment type="caution">
    <text evidence="10">The sequence shown here is derived from an EMBL/GenBank/DDBJ whole genome shotgun (WGS) entry which is preliminary data.</text>
</comment>
<evidence type="ECO:0000313" key="11">
    <source>
        <dbReference type="Proteomes" id="UP000197596"/>
    </source>
</evidence>
<dbReference type="Proteomes" id="UP000197596">
    <property type="component" value="Unassembled WGS sequence"/>
</dbReference>
<dbReference type="EMBL" id="JABFMT010000006">
    <property type="protein sequence ID" value="NUU01521.1"/>
    <property type="molecule type" value="Genomic_DNA"/>
</dbReference>
<keyword evidence="4 7" id="KW-0812">Transmembrane</keyword>
<gene>
    <name evidence="10" type="ORF">CEJ42_14705</name>
    <name evidence="9" type="ORF">HNO84_07925</name>
</gene>
<dbReference type="AlphaFoldDB" id="A0A246WQ52"/>
<dbReference type="PANTHER" id="PTHR43744">
    <property type="entry name" value="ABC TRANSPORTER PERMEASE PROTEIN MG189-RELATED-RELATED"/>
    <property type="match status" value="1"/>
</dbReference>
<feature type="transmembrane region" description="Helical" evidence="7">
    <location>
        <begin position="128"/>
        <end position="150"/>
    </location>
</feature>
<evidence type="ECO:0000313" key="10">
    <source>
        <dbReference type="EMBL" id="OWY28480.1"/>
    </source>
</evidence>
<evidence type="ECO:0000256" key="5">
    <source>
        <dbReference type="ARBA" id="ARBA00022989"/>
    </source>
</evidence>
<feature type="transmembrane region" description="Helical" evidence="7">
    <location>
        <begin position="28"/>
        <end position="50"/>
    </location>
</feature>
<dbReference type="CDD" id="cd06261">
    <property type="entry name" value="TM_PBP2"/>
    <property type="match status" value="1"/>
</dbReference>
<comment type="subcellular location">
    <subcellularLocation>
        <location evidence="1 7">Cell membrane</location>
        <topology evidence="1 7">Multi-pass membrane protein</topology>
    </subcellularLocation>
</comment>
<evidence type="ECO:0000313" key="9">
    <source>
        <dbReference type="EMBL" id="NUU01521.1"/>
    </source>
</evidence>
<keyword evidence="6 7" id="KW-0472">Membrane</keyword>
<proteinExistence type="inferred from homology"/>
<feature type="domain" description="ABC transmembrane type-1" evidence="8">
    <location>
        <begin position="90"/>
        <end position="281"/>
    </location>
</feature>
<dbReference type="InterPro" id="IPR035906">
    <property type="entry name" value="MetI-like_sf"/>
</dbReference>
<dbReference type="PROSITE" id="PS50928">
    <property type="entry name" value="ABC_TM1"/>
    <property type="match status" value="1"/>
</dbReference>
<evidence type="ECO:0000256" key="6">
    <source>
        <dbReference type="ARBA" id="ARBA00023136"/>
    </source>
</evidence>
<accession>A0A246WQ52</accession>
<sequence length="295" mass="31943">MPSSSYAAPAAAARPTLVQRSFGPAGHLWVHFVLCIYAVIALFPIALILINSVKTRNAIFEGPMALPTAETLTLVGFQKVLSGTHFLLYFGNSLVVTVGALVLIVLFGAMAGWALSEYKFPGNRFLNFFIAIGIMIPIRLGTVSILQLIVALDLINTRTALILVYTAQGLPLAVMILSEFIRQIPTELKDAARCDGVGEIAIFFQVILPLIRPAIATVAVFTMIPAWNDLWFPLILAPGEDTRTVTLGVQQFIGQYATDWNSVLAALSMAVIPILLLYVAFSRQLIRGLTSGAVK</sequence>
<dbReference type="GO" id="GO:0005886">
    <property type="term" value="C:plasma membrane"/>
    <property type="evidence" value="ECO:0007669"/>
    <property type="project" value="UniProtKB-SubCell"/>
</dbReference>
<feature type="transmembrane region" description="Helical" evidence="7">
    <location>
        <begin position="262"/>
        <end position="281"/>
    </location>
</feature>
<dbReference type="Pfam" id="PF00528">
    <property type="entry name" value="BPD_transp_1"/>
    <property type="match status" value="1"/>
</dbReference>
<dbReference type="OrthoDB" id="369039at2"/>
<dbReference type="EMBL" id="NJGU01000007">
    <property type="protein sequence ID" value="OWY28480.1"/>
    <property type="molecule type" value="Genomic_DNA"/>
</dbReference>
<reference evidence="9 12" key="2">
    <citation type="journal article" date="2020" name="Front. Plant Sci.">
        <title>Isolation of Rhizosphere Bacteria That Improve Quality and Water Stress Tolerance in Greenhouse Ornamentals.</title>
        <authorList>
            <person name="Nordstedt N.P."/>
            <person name="Jones M.L."/>
        </authorList>
    </citation>
    <scope>NUCLEOTIDE SEQUENCE [LARGE SCALE GENOMIC DNA]</scope>
    <source>
        <strain evidence="9 12">C6C2</strain>
    </source>
</reference>
<evidence type="ECO:0000313" key="12">
    <source>
        <dbReference type="Proteomes" id="UP000536746"/>
    </source>
</evidence>
<keyword evidence="5 7" id="KW-1133">Transmembrane helix</keyword>
<feature type="transmembrane region" description="Helical" evidence="7">
    <location>
        <begin position="202"/>
        <end position="224"/>
    </location>
</feature>
<evidence type="ECO:0000256" key="3">
    <source>
        <dbReference type="ARBA" id="ARBA00022475"/>
    </source>
</evidence>
<evidence type="ECO:0000259" key="8">
    <source>
        <dbReference type="PROSITE" id="PS50928"/>
    </source>
</evidence>
<keyword evidence="3" id="KW-1003">Cell membrane</keyword>
<organism evidence="10 11">
    <name type="scientific">Herbaspirillum robiniae</name>
    <dbReference type="NCBI Taxonomy" id="2014887"/>
    <lineage>
        <taxon>Bacteria</taxon>
        <taxon>Pseudomonadati</taxon>
        <taxon>Pseudomonadota</taxon>
        <taxon>Betaproteobacteria</taxon>
        <taxon>Burkholderiales</taxon>
        <taxon>Oxalobacteraceae</taxon>
        <taxon>Herbaspirillum</taxon>
    </lineage>
</organism>
<dbReference type="Gene3D" id="1.10.3720.10">
    <property type="entry name" value="MetI-like"/>
    <property type="match status" value="1"/>
</dbReference>
<comment type="similarity">
    <text evidence="7">Belongs to the binding-protein-dependent transport system permease family.</text>
</comment>
<keyword evidence="2 7" id="KW-0813">Transport</keyword>
<dbReference type="SUPFAM" id="SSF161098">
    <property type="entry name" value="MetI-like"/>
    <property type="match status" value="1"/>
</dbReference>
<reference evidence="10 11" key="1">
    <citation type="submission" date="2017-06" db="EMBL/GenBank/DDBJ databases">
        <title>Herbaspirillum phytohormonus sp. nov., isolated from the root nodule of Robinia pseudoacacia in lead-zinc mine.</title>
        <authorList>
            <person name="Fan M."/>
            <person name="Lin Y."/>
        </authorList>
    </citation>
    <scope>NUCLEOTIDE SEQUENCE [LARGE SCALE GENOMIC DNA]</scope>
    <source>
        <strain evidence="10 11">HZ10</strain>
    </source>
</reference>
<evidence type="ECO:0000256" key="2">
    <source>
        <dbReference type="ARBA" id="ARBA00022448"/>
    </source>
</evidence>
<feature type="transmembrane region" description="Helical" evidence="7">
    <location>
        <begin position="162"/>
        <end position="181"/>
    </location>
</feature>
<feature type="transmembrane region" description="Helical" evidence="7">
    <location>
        <begin position="96"/>
        <end position="116"/>
    </location>
</feature>
<name>A0A246WQ52_9BURK</name>
<protein>
    <submittedName>
        <fullName evidence="9">Carbohydrate ABC transporter permease</fullName>
    </submittedName>
    <submittedName>
        <fullName evidence="10">Sugar ABC transporter permease</fullName>
    </submittedName>
</protein>
<evidence type="ECO:0000256" key="7">
    <source>
        <dbReference type="RuleBase" id="RU363032"/>
    </source>
</evidence>
<evidence type="ECO:0000256" key="4">
    <source>
        <dbReference type="ARBA" id="ARBA00022692"/>
    </source>
</evidence>
<keyword evidence="12" id="KW-1185">Reference proteome</keyword>
<dbReference type="PANTHER" id="PTHR43744:SF12">
    <property type="entry name" value="ABC TRANSPORTER PERMEASE PROTEIN MG189-RELATED"/>
    <property type="match status" value="1"/>
</dbReference>